<keyword evidence="3" id="KW-1185">Reference proteome</keyword>
<comment type="caution">
    <text evidence="2">The sequence shown here is derived from an EMBL/GenBank/DDBJ whole genome shotgun (WGS) entry which is preliminary data.</text>
</comment>
<gene>
    <name evidence="2" type="ORF">OEZ71_12195</name>
</gene>
<dbReference type="Gene3D" id="3.90.1200.10">
    <property type="match status" value="1"/>
</dbReference>
<evidence type="ECO:0000259" key="1">
    <source>
        <dbReference type="Pfam" id="PF01636"/>
    </source>
</evidence>
<sequence>MFRKSYATAAAATVAGRRTTWLRAGGIRTPEARPGRGPKDLLFDYIAGASRFELIAVVPISALLAPLAALHDVPAKAVPSFDPLLRIRPRRTADDPGWLTAALDQLGSEEIGGTTLLHGDFHVGQLIRDEAGDMWLVDLDDLAIGPPEADLGNFIAHLSSSAETARSNFADSLAFWQREVLGGWAALGRGCDPKWIDRYLRLALIRRHLKLRAAGRPDYGAALAQYLSAP</sequence>
<dbReference type="Proteomes" id="UP001652564">
    <property type="component" value="Unassembled WGS sequence"/>
</dbReference>
<evidence type="ECO:0000313" key="2">
    <source>
        <dbReference type="EMBL" id="MCV2873055.1"/>
    </source>
</evidence>
<protein>
    <submittedName>
        <fullName evidence="2">Phosphotransferase</fullName>
    </submittedName>
</protein>
<organism evidence="2 3">
    <name type="scientific">Albidovulum litorale</name>
    <dbReference type="NCBI Taxonomy" id="2984134"/>
    <lineage>
        <taxon>Bacteria</taxon>
        <taxon>Pseudomonadati</taxon>
        <taxon>Pseudomonadota</taxon>
        <taxon>Alphaproteobacteria</taxon>
        <taxon>Rhodobacterales</taxon>
        <taxon>Paracoccaceae</taxon>
        <taxon>Albidovulum</taxon>
    </lineage>
</organism>
<evidence type="ECO:0000313" key="3">
    <source>
        <dbReference type="Proteomes" id="UP001652564"/>
    </source>
</evidence>
<proteinExistence type="predicted"/>
<dbReference type="InterPro" id="IPR011009">
    <property type="entry name" value="Kinase-like_dom_sf"/>
</dbReference>
<reference evidence="2 3" key="1">
    <citation type="submission" date="2022-10" db="EMBL/GenBank/DDBJ databases">
        <title>Defluviimonas sp. nov., isolated from ocean surface sediments.</title>
        <authorList>
            <person name="He W."/>
            <person name="Wang L."/>
            <person name="Zhang D.-F."/>
        </authorList>
    </citation>
    <scope>NUCLEOTIDE SEQUENCE [LARGE SCALE GENOMIC DNA]</scope>
    <source>
        <strain evidence="2 3">WL0050</strain>
    </source>
</reference>
<name>A0ABT2ZQ17_9RHOB</name>
<dbReference type="EMBL" id="JAOWKZ010000003">
    <property type="protein sequence ID" value="MCV2873055.1"/>
    <property type="molecule type" value="Genomic_DNA"/>
</dbReference>
<dbReference type="RefSeq" id="WP_263740272.1">
    <property type="nucleotide sequence ID" value="NZ_JAOWKZ010000003.1"/>
</dbReference>
<accession>A0ABT2ZQ17</accession>
<dbReference type="Pfam" id="PF01636">
    <property type="entry name" value="APH"/>
    <property type="match status" value="1"/>
</dbReference>
<dbReference type="SUPFAM" id="SSF56112">
    <property type="entry name" value="Protein kinase-like (PK-like)"/>
    <property type="match status" value="1"/>
</dbReference>
<dbReference type="InterPro" id="IPR002575">
    <property type="entry name" value="Aminoglycoside_PTrfase"/>
</dbReference>
<feature type="domain" description="Aminoglycoside phosphotransferase" evidence="1">
    <location>
        <begin position="62"/>
        <end position="160"/>
    </location>
</feature>